<evidence type="ECO:0000313" key="5">
    <source>
        <dbReference type="Proteomes" id="UP000009022"/>
    </source>
</evidence>
<organism evidence="4 5">
    <name type="scientific">Trichoplax adhaerens</name>
    <name type="common">Trichoplax reptans</name>
    <dbReference type="NCBI Taxonomy" id="10228"/>
    <lineage>
        <taxon>Eukaryota</taxon>
        <taxon>Metazoa</taxon>
        <taxon>Placozoa</taxon>
        <taxon>Uniplacotomia</taxon>
        <taxon>Trichoplacea</taxon>
        <taxon>Trichoplacidae</taxon>
        <taxon>Trichoplax</taxon>
    </lineage>
</organism>
<protein>
    <submittedName>
        <fullName evidence="4">Uncharacterized protein</fullName>
    </submittedName>
</protein>
<dbReference type="PANTHER" id="PTHR22572">
    <property type="entry name" value="SUGAR-1-PHOSPHATE GUANYL TRANSFERASE"/>
    <property type="match status" value="1"/>
</dbReference>
<dbReference type="eggNOG" id="KOG1460">
    <property type="taxonomic scope" value="Eukaryota"/>
</dbReference>
<keyword evidence="5" id="KW-1185">Reference proteome</keyword>
<dbReference type="OMA" id="MPVPNWW"/>
<dbReference type="STRING" id="10228.B3RS02"/>
<proteinExistence type="inferred from homology"/>
<reference evidence="4 5" key="1">
    <citation type="journal article" date="2008" name="Nature">
        <title>The Trichoplax genome and the nature of placozoans.</title>
        <authorList>
            <person name="Srivastava M."/>
            <person name="Begovic E."/>
            <person name="Chapman J."/>
            <person name="Putnam N.H."/>
            <person name="Hellsten U."/>
            <person name="Kawashima T."/>
            <person name="Kuo A."/>
            <person name="Mitros T."/>
            <person name="Salamov A."/>
            <person name="Carpenter M.L."/>
            <person name="Signorovitch A.Y."/>
            <person name="Moreno M.A."/>
            <person name="Kamm K."/>
            <person name="Grimwood J."/>
            <person name="Schmutz J."/>
            <person name="Shapiro H."/>
            <person name="Grigoriev I.V."/>
            <person name="Buss L.W."/>
            <person name="Schierwater B."/>
            <person name="Dellaporta S.L."/>
            <person name="Rokhsar D.S."/>
        </authorList>
    </citation>
    <scope>NUCLEOTIDE SEQUENCE [LARGE SCALE GENOMIC DNA]</scope>
    <source>
        <strain evidence="4 5">Grell-BS-1999</strain>
    </source>
</reference>
<dbReference type="InterPro" id="IPR056729">
    <property type="entry name" value="GMPPB_C"/>
</dbReference>
<dbReference type="AlphaFoldDB" id="B3RS02"/>
<dbReference type="Pfam" id="PF25087">
    <property type="entry name" value="GMPPB_C"/>
    <property type="match status" value="1"/>
</dbReference>
<dbReference type="InterPro" id="IPR029044">
    <property type="entry name" value="Nucleotide-diphossugar_trans"/>
</dbReference>
<dbReference type="PhylomeDB" id="B3RS02"/>
<dbReference type="Proteomes" id="UP000009022">
    <property type="component" value="Unassembled WGS sequence"/>
</dbReference>
<evidence type="ECO:0000313" key="4">
    <source>
        <dbReference type="EMBL" id="EDV26962.1"/>
    </source>
</evidence>
<dbReference type="InterPro" id="IPR018357">
    <property type="entry name" value="Hexapep_transf_CS"/>
</dbReference>
<evidence type="ECO:0000259" key="3">
    <source>
        <dbReference type="Pfam" id="PF25087"/>
    </source>
</evidence>
<feature type="domain" description="Mannose-1-phosphate guanyltransferase C-terminal" evidence="3">
    <location>
        <begin position="288"/>
        <end position="424"/>
    </location>
</feature>
<dbReference type="InterPro" id="IPR050486">
    <property type="entry name" value="Mannose-1P_guanyltransferase"/>
</dbReference>
<dbReference type="CTD" id="6751649"/>
<dbReference type="Gene3D" id="3.90.550.10">
    <property type="entry name" value="Spore Coat Polysaccharide Biosynthesis Protein SpsA, Chain A"/>
    <property type="match status" value="1"/>
</dbReference>
<gene>
    <name evidence="4" type="ORF">TRIADDRAFT_22620</name>
</gene>
<dbReference type="Pfam" id="PF00483">
    <property type="entry name" value="NTP_transferase"/>
    <property type="match status" value="1"/>
</dbReference>
<dbReference type="Gene3D" id="2.160.10.10">
    <property type="entry name" value="Hexapeptide repeat proteins"/>
    <property type="match status" value="1"/>
</dbReference>
<dbReference type="HOGENOM" id="CLU_029499_3_0_1"/>
<dbReference type="CDD" id="cd06428">
    <property type="entry name" value="M1P_guanylylT_A_like_N"/>
    <property type="match status" value="1"/>
</dbReference>
<dbReference type="OrthoDB" id="285674at2759"/>
<dbReference type="KEGG" id="tad:TRIADDRAFT_22620"/>
<dbReference type="GeneID" id="6751649"/>
<dbReference type="GO" id="GO:0005737">
    <property type="term" value="C:cytoplasm"/>
    <property type="evidence" value="ECO:0000318"/>
    <property type="project" value="GO_Central"/>
</dbReference>
<accession>B3RS02</accession>
<evidence type="ECO:0000256" key="1">
    <source>
        <dbReference type="ARBA" id="ARBA00007274"/>
    </source>
</evidence>
<dbReference type="GO" id="GO:0016740">
    <property type="term" value="F:transferase activity"/>
    <property type="evidence" value="ECO:0007669"/>
    <property type="project" value="InterPro"/>
</dbReference>
<dbReference type="InParanoid" id="B3RS02"/>
<comment type="similarity">
    <text evidence="1">Belongs to the transferase hexapeptide repeat family.</text>
</comment>
<dbReference type="FunCoup" id="B3RS02">
    <property type="interactions" value="695"/>
</dbReference>
<evidence type="ECO:0000259" key="2">
    <source>
        <dbReference type="Pfam" id="PF00483"/>
    </source>
</evidence>
<dbReference type="PROSITE" id="PS00101">
    <property type="entry name" value="HEXAPEP_TRANSFERASES"/>
    <property type="match status" value="1"/>
</dbReference>
<sequence length="425" mass="47655">MLIKAIILIGGPQKGTRFRPLSLELPKPLFPVAGIPMIEHHVAACAKIPEIKEVLLIGFYQQNEYLLRFIEDMKRKYDIFVRYLQEFCPMGTGGGIYHFRDQITLCNPQALLVCNADVCCDFPFSEMIENYRNNCLDSNGHLILGTEASSKQAPNYGCIVENEDTHEVLHYVEKPETFISDIINCGIYLFSPSIIDLISKIIKDRHHSLPFIVCNNRELSEEPTQLERHILTQLASSGKFFVHKNKGFWSQIKTSGNAIYANRHYLHEYHLNNSNILAENGEEKPTVLGDVYIHPTASIDPSAVVGPNVSIGSGVTIGPGVRVRESILLDKAELKEHCCVMNTIIGWNCSIGQWSRIEGTPADPNPNDPFARLDSDSMFDEDGHLTPSITILGRNVHISPELVIRNAIVLPHKEITNSFQNAIIL</sequence>
<dbReference type="SUPFAM" id="SSF53448">
    <property type="entry name" value="Nucleotide-diphospho-sugar transferases"/>
    <property type="match status" value="1"/>
</dbReference>
<dbReference type="InterPro" id="IPR005835">
    <property type="entry name" value="NTP_transferase_dom"/>
</dbReference>
<name>B3RS02_TRIAD</name>
<dbReference type="RefSeq" id="XP_002110958.1">
    <property type="nucleotide sequence ID" value="XM_002110922.1"/>
</dbReference>
<dbReference type="EMBL" id="DS985243">
    <property type="protein sequence ID" value="EDV26962.1"/>
    <property type="molecule type" value="Genomic_DNA"/>
</dbReference>
<feature type="domain" description="Nucleotidyl transferase" evidence="2">
    <location>
        <begin position="4"/>
        <end position="221"/>
    </location>
</feature>